<comment type="caution">
    <text evidence="1">The sequence shown here is derived from an EMBL/GenBank/DDBJ whole genome shotgun (WGS) entry which is preliminary data.</text>
</comment>
<dbReference type="Proteomes" id="UP000030428">
    <property type="component" value="Unassembled WGS sequence"/>
</dbReference>
<keyword evidence="2" id="KW-1185">Reference proteome</keyword>
<dbReference type="EMBL" id="JSZA02000230">
    <property type="protein sequence ID" value="KHD09220.1"/>
    <property type="molecule type" value="Genomic_DNA"/>
</dbReference>
<accession>A0A0A6PEN6</accession>
<reference evidence="1 2" key="1">
    <citation type="journal article" date="2016" name="Front. Microbiol.">
        <title>Single-Cell (Meta-)Genomics of a Dimorphic Candidatus Thiomargarita nelsonii Reveals Genomic Plasticity.</title>
        <authorList>
            <person name="Flood B.E."/>
            <person name="Fliss P."/>
            <person name="Jones D.S."/>
            <person name="Dick G.J."/>
            <person name="Jain S."/>
            <person name="Kaster A.K."/>
            <person name="Winkel M."/>
            <person name="Mussmann M."/>
            <person name="Bailey J."/>
        </authorList>
    </citation>
    <scope>NUCLEOTIDE SEQUENCE [LARGE SCALE GENOMIC DNA]</scope>
    <source>
        <strain evidence="1">Hydrate Ridge</strain>
    </source>
</reference>
<gene>
    <name evidence="1" type="ORF">PN36_30630</name>
</gene>
<organism evidence="1 2">
    <name type="scientific">Candidatus Thiomargarita nelsonii</name>
    <dbReference type="NCBI Taxonomy" id="1003181"/>
    <lineage>
        <taxon>Bacteria</taxon>
        <taxon>Pseudomonadati</taxon>
        <taxon>Pseudomonadota</taxon>
        <taxon>Gammaproteobacteria</taxon>
        <taxon>Thiotrichales</taxon>
        <taxon>Thiotrichaceae</taxon>
        <taxon>Thiomargarita</taxon>
    </lineage>
</organism>
<protein>
    <submittedName>
        <fullName evidence="1">Uncharacterized protein</fullName>
    </submittedName>
</protein>
<evidence type="ECO:0000313" key="1">
    <source>
        <dbReference type="EMBL" id="KHD09220.1"/>
    </source>
</evidence>
<sequence length="140" mass="15924">MCSTLALNFALFKRLAFLKDIHRRFSQLKVTEKIGLPDNPQLSVNHDYLLKLAANGQSEYLPPENPEKSYKISELLGIVAPPSETETMQMLHKIVRILETQGIKQEKDLLDHINEVVKLNPGIFGISIDVNALMRKMIKK</sequence>
<name>A0A0A6PEN6_9GAMM</name>
<evidence type="ECO:0000313" key="2">
    <source>
        <dbReference type="Proteomes" id="UP000030428"/>
    </source>
</evidence>
<proteinExistence type="predicted"/>
<dbReference type="AlphaFoldDB" id="A0A0A6PEN6"/>